<organism evidence="12 13">
    <name type="scientific">Desulfofundulus thermobenzoicus</name>
    <dbReference type="NCBI Taxonomy" id="29376"/>
    <lineage>
        <taxon>Bacteria</taxon>
        <taxon>Bacillati</taxon>
        <taxon>Bacillota</taxon>
        <taxon>Clostridia</taxon>
        <taxon>Eubacteriales</taxon>
        <taxon>Peptococcaceae</taxon>
        <taxon>Desulfofundulus</taxon>
    </lineage>
</organism>
<dbReference type="PROSITE" id="PS52029">
    <property type="entry name" value="LD_TPASE"/>
    <property type="match status" value="1"/>
</dbReference>
<dbReference type="SUPFAM" id="SSF54106">
    <property type="entry name" value="LysM domain"/>
    <property type="match status" value="1"/>
</dbReference>
<evidence type="ECO:0000256" key="9">
    <source>
        <dbReference type="PROSITE-ProRule" id="PRU01373"/>
    </source>
</evidence>
<dbReference type="GO" id="GO:0071555">
    <property type="term" value="P:cell wall organization"/>
    <property type="evidence" value="ECO:0007669"/>
    <property type="project" value="UniProtKB-UniRule"/>
</dbReference>
<evidence type="ECO:0000259" key="11">
    <source>
        <dbReference type="PROSITE" id="PS52029"/>
    </source>
</evidence>
<sequence>MSGETLTTGTHLLVETDRRRLHHFQGDSLVRTYPVAVGKPSTPTPTGNYHVVYKMLNPGGVLGSRWMGLDIPGGNYGIHGTNNPDSIGRAVSNGCIRMHNHHVEELFPRVQIGTAVRIVRAENTPAASQSAGSSYVVQPGDTLWQLARRFGVPLSTLVELNGLADPDELYPGQVIVLP</sequence>
<name>A0A6N7ISY4_9FIRM</name>
<comment type="pathway">
    <text evidence="1 9">Cell wall biogenesis; peptidoglycan biosynthesis.</text>
</comment>
<dbReference type="GO" id="GO:0005576">
    <property type="term" value="C:extracellular region"/>
    <property type="evidence" value="ECO:0007669"/>
    <property type="project" value="TreeGrafter"/>
</dbReference>
<dbReference type="CDD" id="cd00118">
    <property type="entry name" value="LysM"/>
    <property type="match status" value="1"/>
</dbReference>
<evidence type="ECO:0000259" key="10">
    <source>
        <dbReference type="PROSITE" id="PS51782"/>
    </source>
</evidence>
<keyword evidence="5" id="KW-0378">Hydrolase</keyword>
<evidence type="ECO:0000256" key="5">
    <source>
        <dbReference type="ARBA" id="ARBA00022801"/>
    </source>
</evidence>
<dbReference type="Pfam" id="PF01476">
    <property type="entry name" value="LysM"/>
    <property type="match status" value="1"/>
</dbReference>
<protein>
    <submittedName>
        <fullName evidence="12">L,D-transpeptidase family protein</fullName>
    </submittedName>
</protein>
<dbReference type="InterPro" id="IPR018392">
    <property type="entry name" value="LysM"/>
</dbReference>
<keyword evidence="6 9" id="KW-0133">Cell shape</keyword>
<reference evidence="12 13" key="1">
    <citation type="submission" date="2019-10" db="EMBL/GenBank/DDBJ databases">
        <title>Comparative genomics of sulfur disproportionating microorganisms.</title>
        <authorList>
            <person name="Ward L.M."/>
            <person name="Bertran E."/>
            <person name="Johnston D."/>
        </authorList>
    </citation>
    <scope>NUCLEOTIDE SEQUENCE [LARGE SCALE GENOMIC DNA]</scope>
    <source>
        <strain evidence="12 13">DSM 14055</strain>
    </source>
</reference>
<proteinExistence type="inferred from homology"/>
<dbReference type="AlphaFoldDB" id="A0A6N7ISY4"/>
<dbReference type="OrthoDB" id="9787225at2"/>
<feature type="active site" description="Nucleophile" evidence="9">
    <location>
        <position position="95"/>
    </location>
</feature>
<dbReference type="Gene3D" id="3.10.350.10">
    <property type="entry name" value="LysM domain"/>
    <property type="match status" value="1"/>
</dbReference>
<dbReference type="GO" id="GO:0016757">
    <property type="term" value="F:glycosyltransferase activity"/>
    <property type="evidence" value="ECO:0007669"/>
    <property type="project" value="UniProtKB-KW"/>
</dbReference>
<keyword evidence="13" id="KW-1185">Reference proteome</keyword>
<dbReference type="InterPro" id="IPR036779">
    <property type="entry name" value="LysM_dom_sf"/>
</dbReference>
<dbReference type="UniPathway" id="UPA00219"/>
<keyword evidence="4" id="KW-0808">Transferase</keyword>
<evidence type="ECO:0000313" key="12">
    <source>
        <dbReference type="EMBL" id="MQL53235.1"/>
    </source>
</evidence>
<dbReference type="SUPFAM" id="SSF141523">
    <property type="entry name" value="L,D-transpeptidase catalytic domain-like"/>
    <property type="match status" value="1"/>
</dbReference>
<dbReference type="PANTHER" id="PTHR30582:SF24">
    <property type="entry name" value="L,D-TRANSPEPTIDASE ERFK_SRFK-RELATED"/>
    <property type="match status" value="1"/>
</dbReference>
<accession>A0A6N7ISY4</accession>
<dbReference type="SMART" id="SM00257">
    <property type="entry name" value="LysM"/>
    <property type="match status" value="1"/>
</dbReference>
<dbReference type="GO" id="GO:0008360">
    <property type="term" value="P:regulation of cell shape"/>
    <property type="evidence" value="ECO:0007669"/>
    <property type="project" value="UniProtKB-UniRule"/>
</dbReference>
<feature type="active site" description="Proton donor/acceptor" evidence="9">
    <location>
        <position position="79"/>
    </location>
</feature>
<keyword evidence="8 9" id="KW-0961">Cell wall biogenesis/degradation</keyword>
<dbReference type="Gene3D" id="2.40.440.10">
    <property type="entry name" value="L,D-transpeptidase catalytic domain-like"/>
    <property type="match status" value="1"/>
</dbReference>
<evidence type="ECO:0000256" key="7">
    <source>
        <dbReference type="ARBA" id="ARBA00022984"/>
    </source>
</evidence>
<evidence type="ECO:0000256" key="2">
    <source>
        <dbReference type="ARBA" id="ARBA00005992"/>
    </source>
</evidence>
<dbReference type="InterPro" id="IPR038063">
    <property type="entry name" value="Transpep_catalytic_dom"/>
</dbReference>
<evidence type="ECO:0000256" key="4">
    <source>
        <dbReference type="ARBA" id="ARBA00022679"/>
    </source>
</evidence>
<evidence type="ECO:0000256" key="8">
    <source>
        <dbReference type="ARBA" id="ARBA00023316"/>
    </source>
</evidence>
<dbReference type="GO" id="GO:0071972">
    <property type="term" value="F:peptidoglycan L,D-transpeptidase activity"/>
    <property type="evidence" value="ECO:0007669"/>
    <property type="project" value="TreeGrafter"/>
</dbReference>
<feature type="domain" description="LysM" evidence="10">
    <location>
        <begin position="133"/>
        <end position="177"/>
    </location>
</feature>
<dbReference type="Pfam" id="PF03734">
    <property type="entry name" value="YkuD"/>
    <property type="match status" value="1"/>
</dbReference>
<evidence type="ECO:0000256" key="3">
    <source>
        <dbReference type="ARBA" id="ARBA00022676"/>
    </source>
</evidence>
<evidence type="ECO:0000256" key="1">
    <source>
        <dbReference type="ARBA" id="ARBA00004752"/>
    </source>
</evidence>
<keyword evidence="7 9" id="KW-0573">Peptidoglycan synthesis</keyword>
<evidence type="ECO:0000256" key="6">
    <source>
        <dbReference type="ARBA" id="ARBA00022960"/>
    </source>
</evidence>
<comment type="similarity">
    <text evidence="2">Belongs to the YkuD family.</text>
</comment>
<dbReference type="PANTHER" id="PTHR30582">
    <property type="entry name" value="L,D-TRANSPEPTIDASE"/>
    <property type="match status" value="1"/>
</dbReference>
<gene>
    <name evidence="12" type="ORF">GFC01_13405</name>
</gene>
<dbReference type="CDD" id="cd16913">
    <property type="entry name" value="YkuD_like"/>
    <property type="match status" value="1"/>
</dbReference>
<dbReference type="InterPro" id="IPR005490">
    <property type="entry name" value="LD_TPept_cat_dom"/>
</dbReference>
<keyword evidence="3" id="KW-0328">Glycosyltransferase</keyword>
<dbReference type="InterPro" id="IPR050979">
    <property type="entry name" value="LD-transpeptidase"/>
</dbReference>
<evidence type="ECO:0000313" key="13">
    <source>
        <dbReference type="Proteomes" id="UP000441717"/>
    </source>
</evidence>
<dbReference type="Proteomes" id="UP000441717">
    <property type="component" value="Unassembled WGS sequence"/>
</dbReference>
<comment type="caution">
    <text evidence="12">The sequence shown here is derived from an EMBL/GenBank/DDBJ whole genome shotgun (WGS) entry which is preliminary data.</text>
</comment>
<dbReference type="EMBL" id="WHYR01000042">
    <property type="protein sequence ID" value="MQL53235.1"/>
    <property type="molecule type" value="Genomic_DNA"/>
</dbReference>
<feature type="domain" description="L,D-TPase catalytic" evidence="11">
    <location>
        <begin position="10"/>
        <end position="119"/>
    </location>
</feature>
<dbReference type="RefSeq" id="WP_152947712.1">
    <property type="nucleotide sequence ID" value="NZ_WHYR01000042.1"/>
</dbReference>
<dbReference type="GO" id="GO:0018104">
    <property type="term" value="P:peptidoglycan-protein cross-linking"/>
    <property type="evidence" value="ECO:0007669"/>
    <property type="project" value="TreeGrafter"/>
</dbReference>
<dbReference type="PROSITE" id="PS51782">
    <property type="entry name" value="LYSM"/>
    <property type="match status" value="1"/>
</dbReference>